<comment type="caution">
    <text evidence="1">The sequence shown here is derived from an EMBL/GenBank/DDBJ whole genome shotgun (WGS) entry which is preliminary data.</text>
</comment>
<dbReference type="EMBL" id="JAKOGI010001151">
    <property type="protein sequence ID" value="KAJ8427388.1"/>
    <property type="molecule type" value="Genomic_DNA"/>
</dbReference>
<organism evidence="1 2">
    <name type="scientific">Carnegiea gigantea</name>
    <dbReference type="NCBI Taxonomy" id="171969"/>
    <lineage>
        <taxon>Eukaryota</taxon>
        <taxon>Viridiplantae</taxon>
        <taxon>Streptophyta</taxon>
        <taxon>Embryophyta</taxon>
        <taxon>Tracheophyta</taxon>
        <taxon>Spermatophyta</taxon>
        <taxon>Magnoliopsida</taxon>
        <taxon>eudicotyledons</taxon>
        <taxon>Gunneridae</taxon>
        <taxon>Pentapetalae</taxon>
        <taxon>Caryophyllales</taxon>
        <taxon>Cactineae</taxon>
        <taxon>Cactaceae</taxon>
        <taxon>Cactoideae</taxon>
        <taxon>Echinocereeae</taxon>
        <taxon>Carnegiea</taxon>
    </lineage>
</organism>
<evidence type="ECO:0000313" key="2">
    <source>
        <dbReference type="Proteomes" id="UP001153076"/>
    </source>
</evidence>
<dbReference type="InterPro" id="IPR036691">
    <property type="entry name" value="Endo/exonu/phosph_ase_sf"/>
</dbReference>
<protein>
    <recommendedName>
        <fullName evidence="3">Endonuclease/exonuclease/phosphatase</fullName>
    </recommendedName>
</protein>
<dbReference type="Proteomes" id="UP001153076">
    <property type="component" value="Unassembled WGS sequence"/>
</dbReference>
<keyword evidence="2" id="KW-1185">Reference proteome</keyword>
<evidence type="ECO:0008006" key="3">
    <source>
        <dbReference type="Google" id="ProtNLM"/>
    </source>
</evidence>
<reference evidence="1" key="1">
    <citation type="submission" date="2022-04" db="EMBL/GenBank/DDBJ databases">
        <title>Carnegiea gigantea Genome sequencing and assembly v2.</title>
        <authorList>
            <person name="Copetti D."/>
            <person name="Sanderson M.J."/>
            <person name="Burquez A."/>
            <person name="Wojciechowski M.F."/>
        </authorList>
    </citation>
    <scope>NUCLEOTIDE SEQUENCE</scope>
    <source>
        <strain evidence="1">SGP5-SGP5p</strain>
        <tissue evidence="1">Aerial part</tissue>
    </source>
</reference>
<proteinExistence type="predicted"/>
<name>A0A9Q1GZN2_9CARY</name>
<gene>
    <name evidence="1" type="ORF">Cgig2_008804</name>
</gene>
<dbReference type="OrthoDB" id="1742140at2759"/>
<evidence type="ECO:0000313" key="1">
    <source>
        <dbReference type="EMBL" id="KAJ8427388.1"/>
    </source>
</evidence>
<accession>A0A9Q1GZN2</accession>
<dbReference type="SUPFAM" id="SSF56219">
    <property type="entry name" value="DNase I-like"/>
    <property type="match status" value="1"/>
</dbReference>
<sequence>MNGFLSNVFFVECMDIREMFAKRRMVPGRDRGHAPNISHAEDNQNASNFTKVIRGAPAEKKGSNKAIIPIIFFPPPPSMDNVTNKVGLIGLLETKVKEKNVKKVATHVFPGWRWMHNFSLNPKGRIWMELIHMTEQYTHCYAIQMSSNVKFYITFIYGLNQVQLRKKMWTNLSSSQPIHEPWCIIGDFNSILYKEDRIGGGDVLLTDV</sequence>
<dbReference type="Gene3D" id="3.60.10.10">
    <property type="entry name" value="Endonuclease/exonuclease/phosphatase"/>
    <property type="match status" value="1"/>
</dbReference>
<dbReference type="AlphaFoldDB" id="A0A9Q1GZN2"/>